<dbReference type="PANTHER" id="PTHR38479:SF2">
    <property type="entry name" value="WINGED HELIX DNA-BINDING DOMAIN-CONTAINING PROTEIN"/>
    <property type="match status" value="1"/>
</dbReference>
<name>A0A840I9X5_9ACTN</name>
<dbReference type="EMBL" id="JACHNU010000001">
    <property type="protein sequence ID" value="MBB4660914.1"/>
    <property type="molecule type" value="Genomic_DNA"/>
</dbReference>
<dbReference type="InterPro" id="IPR009351">
    <property type="entry name" value="AlkZ-like"/>
</dbReference>
<dbReference type="Proteomes" id="UP000585272">
    <property type="component" value="Unassembled WGS sequence"/>
</dbReference>
<reference evidence="1 2" key="1">
    <citation type="submission" date="2020-08" db="EMBL/GenBank/DDBJ databases">
        <title>Genomic Encyclopedia of Archaeal and Bacterial Type Strains, Phase II (KMG-II): from individual species to whole genera.</title>
        <authorList>
            <person name="Goeker M."/>
        </authorList>
    </citation>
    <scope>NUCLEOTIDE SEQUENCE [LARGE SCALE GENOMIC DNA]</scope>
    <source>
        <strain evidence="1 2">DSM 23288</strain>
    </source>
</reference>
<organism evidence="1 2">
    <name type="scientific">Conexibacter arvalis</name>
    <dbReference type="NCBI Taxonomy" id="912552"/>
    <lineage>
        <taxon>Bacteria</taxon>
        <taxon>Bacillati</taxon>
        <taxon>Actinomycetota</taxon>
        <taxon>Thermoleophilia</taxon>
        <taxon>Solirubrobacterales</taxon>
        <taxon>Conexibacteraceae</taxon>
        <taxon>Conexibacter</taxon>
    </lineage>
</organism>
<evidence type="ECO:0000313" key="2">
    <source>
        <dbReference type="Proteomes" id="UP000585272"/>
    </source>
</evidence>
<accession>A0A840I9X5</accession>
<evidence type="ECO:0008006" key="3">
    <source>
        <dbReference type="Google" id="ProtNLM"/>
    </source>
</evidence>
<dbReference type="Pfam" id="PF06224">
    <property type="entry name" value="AlkZ-like"/>
    <property type="match status" value="1"/>
</dbReference>
<dbReference type="RefSeq" id="WP_183338626.1">
    <property type="nucleotide sequence ID" value="NZ_JACHNU010000001.1"/>
</dbReference>
<dbReference type="PANTHER" id="PTHR38479">
    <property type="entry name" value="LMO0824 PROTEIN"/>
    <property type="match status" value="1"/>
</dbReference>
<evidence type="ECO:0000313" key="1">
    <source>
        <dbReference type="EMBL" id="MBB4660914.1"/>
    </source>
</evidence>
<sequence>MGARRRALDRDAVATALWEERTLVKTWAMRGTLHLLPAAEYGAWIGALAARAPRAYLNASRLRYFGVTREQVERIAGALDAVLRDGTTRSRAELAEAVARESGEAALGEQVRESWGSLLKHAAAVGALIFGPGDGQQVRFTHPTAWLGGWEPEPAETALAAAARRWLALAGPMTREELARWWGVSPADGRRLLRGLGDEVAPVTVGGEPMWALAADLPALAAAAPTEGVVRLLPAFDQWTIAATRHAEALLPAGVGRERIYRAQGWISPVLVVDGRFAGLWRHERAGGELRVAIEPFGRTPRAVRAAAEAEARRLGAFLGSEPALRWGPLD</sequence>
<keyword evidence="2" id="KW-1185">Reference proteome</keyword>
<proteinExistence type="predicted"/>
<dbReference type="AlphaFoldDB" id="A0A840I9X5"/>
<gene>
    <name evidence="1" type="ORF">BDZ31_000487</name>
</gene>
<protein>
    <recommendedName>
        <fullName evidence="3">Winged helix DNA-binding domain-containing protein</fullName>
    </recommendedName>
</protein>
<comment type="caution">
    <text evidence="1">The sequence shown here is derived from an EMBL/GenBank/DDBJ whole genome shotgun (WGS) entry which is preliminary data.</text>
</comment>